<evidence type="ECO:0000313" key="1">
    <source>
        <dbReference type="EMBL" id="SFA72349.1"/>
    </source>
</evidence>
<dbReference type="EMBL" id="FOJX01000001">
    <property type="protein sequence ID" value="SFA72349.1"/>
    <property type="molecule type" value="Genomic_DNA"/>
</dbReference>
<dbReference type="AlphaFoldDB" id="A0A1I0V7K9"/>
<dbReference type="Proteomes" id="UP000183843">
    <property type="component" value="Unassembled WGS sequence"/>
</dbReference>
<accession>A0A1I0V7K9</accession>
<name>A0A1I0V7K9_SELRU</name>
<evidence type="ECO:0000313" key="2">
    <source>
        <dbReference type="Proteomes" id="UP000183843"/>
    </source>
</evidence>
<organism evidence="1 2">
    <name type="scientific">Selenomonas ruminantium</name>
    <dbReference type="NCBI Taxonomy" id="971"/>
    <lineage>
        <taxon>Bacteria</taxon>
        <taxon>Bacillati</taxon>
        <taxon>Bacillota</taxon>
        <taxon>Negativicutes</taxon>
        <taxon>Selenomonadales</taxon>
        <taxon>Selenomonadaceae</taxon>
        <taxon>Selenomonas</taxon>
    </lineage>
</organism>
<reference evidence="1 2" key="1">
    <citation type="submission" date="2016-10" db="EMBL/GenBank/DDBJ databases">
        <authorList>
            <person name="de Groot N.N."/>
        </authorList>
    </citation>
    <scope>NUCLEOTIDE SEQUENCE [LARGE SCALE GENOMIC DNA]</scope>
    <source>
        <strain evidence="1 2">L14</strain>
    </source>
</reference>
<sequence length="101" mass="12004">MLDLEKREMLLQGIDAVIKDMENRYSFIELEGGILNLIYVRYKKAYEIIKEHKEDDSIIYISGGGRAYLDSYSDWDNPLLGKMWDVEKLYEKYVMKKPKTK</sequence>
<proteinExistence type="predicted"/>
<dbReference type="RefSeq" id="WP_081351215.1">
    <property type="nucleotide sequence ID" value="NZ_FOJX01000001.1"/>
</dbReference>
<gene>
    <name evidence="1" type="ORF">SAMN05216587_101354</name>
</gene>
<protein>
    <submittedName>
        <fullName evidence="1">Uncharacterized protein</fullName>
    </submittedName>
</protein>